<reference evidence="5" key="1">
    <citation type="submission" date="2022-03" db="EMBL/GenBank/DDBJ databases">
        <title>Sea Food Isolates.</title>
        <authorList>
            <person name="Li c."/>
        </authorList>
    </citation>
    <scope>NUCLEOTIDE SEQUENCE</scope>
    <source>
        <strain evidence="5">19CA06SA08-2</strain>
    </source>
</reference>
<protein>
    <submittedName>
        <fullName evidence="5">Restriction endonuclease subunit S</fullName>
        <ecNumber evidence="5">3.1.21.-</ecNumber>
    </submittedName>
</protein>
<dbReference type="InterPro" id="IPR052021">
    <property type="entry name" value="Type-I_RS_S_subunit"/>
</dbReference>
<comment type="similarity">
    <text evidence="1">Belongs to the type-I restriction system S methylase family.</text>
</comment>
<keyword evidence="5" id="KW-0540">Nuclease</keyword>
<dbReference type="GO" id="GO:0009307">
    <property type="term" value="P:DNA restriction-modification system"/>
    <property type="evidence" value="ECO:0007669"/>
    <property type="project" value="UniProtKB-KW"/>
</dbReference>
<evidence type="ECO:0000256" key="3">
    <source>
        <dbReference type="ARBA" id="ARBA00023125"/>
    </source>
</evidence>
<sequence length="424" mass="47259">MGSKTITTTLGEYLTFKNGKKSPDRDDNGCFNVFGSNGKIGKTHIANSDKNTIVIGRVGSYCGSVHFSDEKCWVTDNAIACVAKSNEPADFWFYLLGYLNLNQYRSGSGQPLLNQSILNSIKCSIPSSIESRAKIGHYLLSLDNKITLNCQVNQTLEQMAQVLFKSWFVDFDPVVDNALDAGFFEQDLAFPDELLSRAEARRAVREHADFKPLPEATRQLFPAAFEECAEPSLGIGGWVPQGWQALQFGEFIHRKSVGKKYDQKSASAVGKIPILDQGKSGVIGYHDDEPGIRASLDSPVVVFANHTCYMRLISFDFSAIQNVLPFTGKDVDTTWAFYATQDRVRFSEYKGHWPDFVIEKTIVPSLVLTTKFREDVDSLIRSVRCNELQNQTLINLRDTLLPKLISGELRLDNIEADLANEGVA</sequence>
<dbReference type="GO" id="GO:0016787">
    <property type="term" value="F:hydrolase activity"/>
    <property type="evidence" value="ECO:0007669"/>
    <property type="project" value="UniProtKB-KW"/>
</dbReference>
<dbReference type="GO" id="GO:0004519">
    <property type="term" value="F:endonuclease activity"/>
    <property type="evidence" value="ECO:0007669"/>
    <property type="project" value="UniProtKB-KW"/>
</dbReference>
<keyword evidence="5" id="KW-0378">Hydrolase</keyword>
<dbReference type="AlphaFoldDB" id="A0AAU6UA33"/>
<organism evidence="5">
    <name type="scientific">bacterium 19CA06SA08-2</name>
    <dbReference type="NCBI Taxonomy" id="2920658"/>
    <lineage>
        <taxon>Bacteria</taxon>
    </lineage>
</organism>
<evidence type="ECO:0000259" key="4">
    <source>
        <dbReference type="Pfam" id="PF01420"/>
    </source>
</evidence>
<dbReference type="Pfam" id="PF01420">
    <property type="entry name" value="Methylase_S"/>
    <property type="match status" value="1"/>
</dbReference>
<dbReference type="CDD" id="cd17266">
    <property type="entry name" value="RMtype1_S_Sau1132ORF3780P-TRD2-CR2_like"/>
    <property type="match status" value="1"/>
</dbReference>
<dbReference type="InterPro" id="IPR000055">
    <property type="entry name" value="Restrct_endonuc_typeI_TRD"/>
</dbReference>
<dbReference type="GO" id="GO:0003677">
    <property type="term" value="F:DNA binding"/>
    <property type="evidence" value="ECO:0007669"/>
    <property type="project" value="UniProtKB-KW"/>
</dbReference>
<dbReference type="REBASE" id="848348">
    <property type="entry name" value="S.BspA082ORF3840P"/>
</dbReference>
<accession>A0AAU6UA33</accession>
<proteinExistence type="inferred from homology"/>
<dbReference type="Gene3D" id="3.90.220.20">
    <property type="entry name" value="DNA methylase specificity domains"/>
    <property type="match status" value="1"/>
</dbReference>
<dbReference type="PANTHER" id="PTHR30408">
    <property type="entry name" value="TYPE-1 RESTRICTION ENZYME ECOKI SPECIFICITY PROTEIN"/>
    <property type="match status" value="1"/>
</dbReference>
<dbReference type="EMBL" id="CP095353">
    <property type="protein sequence ID" value="XAG70135.1"/>
    <property type="molecule type" value="Genomic_DNA"/>
</dbReference>
<gene>
    <name evidence="5" type="ORF">MRM75_03835</name>
</gene>
<evidence type="ECO:0000256" key="2">
    <source>
        <dbReference type="ARBA" id="ARBA00022747"/>
    </source>
</evidence>
<evidence type="ECO:0000256" key="1">
    <source>
        <dbReference type="ARBA" id="ARBA00010923"/>
    </source>
</evidence>
<dbReference type="EC" id="3.1.21.-" evidence="5"/>
<evidence type="ECO:0000313" key="5">
    <source>
        <dbReference type="EMBL" id="XAG70135.1"/>
    </source>
</evidence>
<dbReference type="InterPro" id="IPR044946">
    <property type="entry name" value="Restrct_endonuc_typeI_TRD_sf"/>
</dbReference>
<dbReference type="PANTHER" id="PTHR30408:SF13">
    <property type="entry name" value="TYPE I RESTRICTION ENZYME HINDI SPECIFICITY SUBUNIT"/>
    <property type="match status" value="1"/>
</dbReference>
<keyword evidence="3" id="KW-0238">DNA-binding</keyword>
<keyword evidence="2" id="KW-0680">Restriction system</keyword>
<feature type="domain" description="Type I restriction modification DNA specificity" evidence="4">
    <location>
        <begin position="9"/>
        <end position="158"/>
    </location>
</feature>
<name>A0AAU6UA33_UNCXX</name>
<keyword evidence="5" id="KW-0255">Endonuclease</keyword>
<dbReference type="Gene3D" id="1.10.287.1120">
    <property type="entry name" value="Bipartite methylase S protein"/>
    <property type="match status" value="1"/>
</dbReference>
<dbReference type="SUPFAM" id="SSF116734">
    <property type="entry name" value="DNA methylase specificity domain"/>
    <property type="match status" value="2"/>
</dbReference>